<protein>
    <submittedName>
        <fullName evidence="3">Phosphate ABC transporter substrate-binding protein</fullName>
    </submittedName>
</protein>
<dbReference type="InterPro" id="IPR024370">
    <property type="entry name" value="PBP_domain"/>
</dbReference>
<keyword evidence="4" id="KW-1185">Reference proteome</keyword>
<dbReference type="Proteomes" id="UP001161390">
    <property type="component" value="Unassembled WGS sequence"/>
</dbReference>
<evidence type="ECO:0000313" key="3">
    <source>
        <dbReference type="EMBL" id="GLQ21265.1"/>
    </source>
</evidence>
<evidence type="ECO:0000256" key="1">
    <source>
        <dbReference type="ARBA" id="ARBA00022729"/>
    </source>
</evidence>
<sequence length="352" mass="37871">MADMMRQQWAGLMGLAMASGLILTGCLDARTDPVRVVGSSTVFPFAARAAQSYSERTGIRMVVEQTGSGGGHKLFCSGDPSIDATTSSRRQKPSETALCLRNGVAPVIELKLGYDGIVLARAIDAAPMQLTVGDLYQALARDLPTSDTDCTPQRNPYRRWSEIDPLLPDDRIETYGPPPTSGTRDAFVETAMEAGARTFACMAELESETPNLFRARAHALREDGYWVDAGENDNALIRTLSNTPSALGVFGFSFLDQNADKVRGIPIGGISPSAENIRNGAYPVVRDLYLYLRADGGADVAGYALEITSEEAAAMGGYLEEIGLIPLSDSERHQMQERLATMTPTPRNGDAP</sequence>
<dbReference type="EMBL" id="BSNJ01000004">
    <property type="protein sequence ID" value="GLQ21265.1"/>
    <property type="molecule type" value="Genomic_DNA"/>
</dbReference>
<dbReference type="Gene3D" id="3.40.190.10">
    <property type="entry name" value="Periplasmic binding protein-like II"/>
    <property type="match status" value="2"/>
</dbReference>
<dbReference type="Pfam" id="PF12849">
    <property type="entry name" value="PBP_like_2"/>
    <property type="match status" value="1"/>
</dbReference>
<keyword evidence="1" id="KW-0732">Signal</keyword>
<dbReference type="PROSITE" id="PS51257">
    <property type="entry name" value="PROKAR_LIPOPROTEIN"/>
    <property type="match status" value="1"/>
</dbReference>
<accession>A0ABQ5V2H6</accession>
<evidence type="ECO:0000313" key="4">
    <source>
        <dbReference type="Proteomes" id="UP001161390"/>
    </source>
</evidence>
<dbReference type="PANTHER" id="PTHR30570">
    <property type="entry name" value="PERIPLASMIC PHOSPHATE BINDING COMPONENT OF PHOSPHATE ABC TRANSPORTER"/>
    <property type="match status" value="1"/>
</dbReference>
<dbReference type="InterPro" id="IPR050811">
    <property type="entry name" value="Phosphate_ABC_transporter"/>
</dbReference>
<reference evidence="3" key="1">
    <citation type="journal article" date="2014" name="Int. J. Syst. Evol. Microbiol.">
        <title>Complete genome of a new Firmicutes species belonging to the dominant human colonic microbiota ('Ruminococcus bicirculans') reveals two chromosomes and a selective capacity to utilize plant glucans.</title>
        <authorList>
            <consortium name="NISC Comparative Sequencing Program"/>
            <person name="Wegmann U."/>
            <person name="Louis P."/>
            <person name="Goesmann A."/>
            <person name="Henrissat B."/>
            <person name="Duncan S.H."/>
            <person name="Flint H.J."/>
        </authorList>
    </citation>
    <scope>NUCLEOTIDE SEQUENCE</scope>
    <source>
        <strain evidence="3">NBRC 108216</strain>
    </source>
</reference>
<proteinExistence type="predicted"/>
<gene>
    <name evidence="3" type="ORF">GCM10007854_22200</name>
</gene>
<evidence type="ECO:0000259" key="2">
    <source>
        <dbReference type="Pfam" id="PF12849"/>
    </source>
</evidence>
<organism evidence="3 4">
    <name type="scientific">Algimonas porphyrae</name>
    <dbReference type="NCBI Taxonomy" id="1128113"/>
    <lineage>
        <taxon>Bacteria</taxon>
        <taxon>Pseudomonadati</taxon>
        <taxon>Pseudomonadota</taxon>
        <taxon>Alphaproteobacteria</taxon>
        <taxon>Maricaulales</taxon>
        <taxon>Robiginitomaculaceae</taxon>
        <taxon>Algimonas</taxon>
    </lineage>
</organism>
<dbReference type="SUPFAM" id="SSF53850">
    <property type="entry name" value="Periplasmic binding protein-like II"/>
    <property type="match status" value="1"/>
</dbReference>
<reference evidence="3" key="2">
    <citation type="submission" date="2023-01" db="EMBL/GenBank/DDBJ databases">
        <title>Draft genome sequence of Algimonas porphyrae strain NBRC 108216.</title>
        <authorList>
            <person name="Sun Q."/>
            <person name="Mori K."/>
        </authorList>
    </citation>
    <scope>NUCLEOTIDE SEQUENCE</scope>
    <source>
        <strain evidence="3">NBRC 108216</strain>
    </source>
</reference>
<name>A0ABQ5V2H6_9PROT</name>
<dbReference type="PANTHER" id="PTHR30570:SF1">
    <property type="entry name" value="PHOSPHATE-BINDING PROTEIN PSTS"/>
    <property type="match status" value="1"/>
</dbReference>
<comment type="caution">
    <text evidence="3">The sequence shown here is derived from an EMBL/GenBank/DDBJ whole genome shotgun (WGS) entry which is preliminary data.</text>
</comment>
<feature type="domain" description="PBP" evidence="2">
    <location>
        <begin position="31"/>
        <end position="311"/>
    </location>
</feature>